<dbReference type="AlphaFoldDB" id="A0A2P2P1N8"/>
<dbReference type="EMBL" id="GGEC01068211">
    <property type="protein sequence ID" value="MBX48695.1"/>
    <property type="molecule type" value="Transcribed_RNA"/>
</dbReference>
<reference evidence="1" key="1">
    <citation type="submission" date="2018-02" db="EMBL/GenBank/DDBJ databases">
        <title>Rhizophora mucronata_Transcriptome.</title>
        <authorList>
            <person name="Meera S.P."/>
            <person name="Sreeshan A."/>
            <person name="Augustine A."/>
        </authorList>
    </citation>
    <scope>NUCLEOTIDE SEQUENCE</scope>
    <source>
        <tissue evidence="1">Leaf</tissue>
    </source>
</reference>
<proteinExistence type="predicted"/>
<evidence type="ECO:0000313" key="1">
    <source>
        <dbReference type="EMBL" id="MBX48695.1"/>
    </source>
</evidence>
<protein>
    <submittedName>
        <fullName evidence="1">Uncharacterized protein</fullName>
    </submittedName>
</protein>
<organism evidence="1">
    <name type="scientific">Rhizophora mucronata</name>
    <name type="common">Asiatic mangrove</name>
    <dbReference type="NCBI Taxonomy" id="61149"/>
    <lineage>
        <taxon>Eukaryota</taxon>
        <taxon>Viridiplantae</taxon>
        <taxon>Streptophyta</taxon>
        <taxon>Embryophyta</taxon>
        <taxon>Tracheophyta</taxon>
        <taxon>Spermatophyta</taxon>
        <taxon>Magnoliopsida</taxon>
        <taxon>eudicotyledons</taxon>
        <taxon>Gunneridae</taxon>
        <taxon>Pentapetalae</taxon>
        <taxon>rosids</taxon>
        <taxon>fabids</taxon>
        <taxon>Malpighiales</taxon>
        <taxon>Rhizophoraceae</taxon>
        <taxon>Rhizophora</taxon>
    </lineage>
</organism>
<accession>A0A2P2P1N8</accession>
<name>A0A2P2P1N8_RHIMU</name>
<sequence length="38" mass="4666">MLEALLLMFFLPLESLGNMKSFRILWIWFYISMGYRAY</sequence>